<reference evidence="1" key="1">
    <citation type="submission" date="2014-11" db="EMBL/GenBank/DDBJ databases">
        <authorList>
            <person name="Amaro Gonzalez C."/>
        </authorList>
    </citation>
    <scope>NUCLEOTIDE SEQUENCE</scope>
</reference>
<evidence type="ECO:0000313" key="1">
    <source>
        <dbReference type="EMBL" id="JAH62282.1"/>
    </source>
</evidence>
<sequence length="43" mass="4962">MLLELKNRVTFSTTPIEVQILFSIFHQLDDIQLKAESAYSMSC</sequence>
<dbReference type="EMBL" id="GBXM01046295">
    <property type="protein sequence ID" value="JAH62282.1"/>
    <property type="molecule type" value="Transcribed_RNA"/>
</dbReference>
<reference evidence="1" key="2">
    <citation type="journal article" date="2015" name="Fish Shellfish Immunol.">
        <title>Early steps in the European eel (Anguilla anguilla)-Vibrio vulnificus interaction in the gills: Role of the RtxA13 toxin.</title>
        <authorList>
            <person name="Callol A."/>
            <person name="Pajuelo D."/>
            <person name="Ebbesson L."/>
            <person name="Teles M."/>
            <person name="MacKenzie S."/>
            <person name="Amaro C."/>
        </authorList>
    </citation>
    <scope>NUCLEOTIDE SEQUENCE</scope>
</reference>
<proteinExistence type="predicted"/>
<organism evidence="1">
    <name type="scientific">Anguilla anguilla</name>
    <name type="common">European freshwater eel</name>
    <name type="synonym">Muraena anguilla</name>
    <dbReference type="NCBI Taxonomy" id="7936"/>
    <lineage>
        <taxon>Eukaryota</taxon>
        <taxon>Metazoa</taxon>
        <taxon>Chordata</taxon>
        <taxon>Craniata</taxon>
        <taxon>Vertebrata</taxon>
        <taxon>Euteleostomi</taxon>
        <taxon>Actinopterygii</taxon>
        <taxon>Neopterygii</taxon>
        <taxon>Teleostei</taxon>
        <taxon>Anguilliformes</taxon>
        <taxon>Anguillidae</taxon>
        <taxon>Anguilla</taxon>
    </lineage>
</organism>
<dbReference type="AlphaFoldDB" id="A0A0E9U990"/>
<name>A0A0E9U990_ANGAN</name>
<protein>
    <submittedName>
        <fullName evidence="1">Uncharacterized protein</fullName>
    </submittedName>
</protein>
<accession>A0A0E9U990</accession>